<organism evidence="3 4">
    <name type="scientific">Rhodovulum iodosum</name>
    <dbReference type="NCBI Taxonomy" id="68291"/>
    <lineage>
        <taxon>Bacteria</taxon>
        <taxon>Pseudomonadati</taxon>
        <taxon>Pseudomonadota</taxon>
        <taxon>Alphaproteobacteria</taxon>
        <taxon>Rhodobacterales</taxon>
        <taxon>Paracoccaceae</taxon>
        <taxon>Rhodovulum</taxon>
    </lineage>
</organism>
<evidence type="ECO:0000259" key="2">
    <source>
        <dbReference type="Pfam" id="PF09992"/>
    </source>
</evidence>
<evidence type="ECO:0000313" key="3">
    <source>
        <dbReference type="EMBL" id="MEX5727699.1"/>
    </source>
</evidence>
<dbReference type="EMBL" id="JBEHHI010000001">
    <property type="protein sequence ID" value="MEX5727699.1"/>
    <property type="molecule type" value="Genomic_DNA"/>
</dbReference>
<sequence length="247" mass="25986">MSVKGALAGLLALFALGGAAEAACRTASHEGRGYTICSFDPAETELRLFRIDESGAVLGSFRRVRDMLSARGADLAFAMNAGMYHADRSPVGLYIEDGRQQRAAVASAGPGNFGLLPNGILCLQNGSAQVIETRAYLAGPPACAHATQSGPMLVIDGRLHPRFLVDSNSRYVRNGVGVDTAGDVHFAISDRPVTFHEFGRLFRDVLQTPQALYLDGKVSKLYAPGLGRADGGLPMGPIVGAVVDAAR</sequence>
<evidence type="ECO:0000256" key="1">
    <source>
        <dbReference type="SAM" id="SignalP"/>
    </source>
</evidence>
<accession>A0ABV3XRK8</accession>
<feature type="domain" description="Phosphodiester glycosidase" evidence="2">
    <location>
        <begin position="76"/>
        <end position="219"/>
    </location>
</feature>
<keyword evidence="1" id="KW-0732">Signal</keyword>
<proteinExistence type="predicted"/>
<dbReference type="Pfam" id="PF09992">
    <property type="entry name" value="NAGPA"/>
    <property type="match status" value="1"/>
</dbReference>
<dbReference type="InterPro" id="IPR018711">
    <property type="entry name" value="NAGPA"/>
</dbReference>
<evidence type="ECO:0000313" key="4">
    <source>
        <dbReference type="Proteomes" id="UP001560019"/>
    </source>
</evidence>
<protein>
    <recommendedName>
        <fullName evidence="2">Phosphodiester glycosidase domain-containing protein</fullName>
    </recommendedName>
</protein>
<reference evidence="3 4" key="1">
    <citation type="submission" date="2024-06" db="EMBL/GenBank/DDBJ databases">
        <title>Genome of Rhodovulum iodosum, a marine photoferrotroph.</title>
        <authorList>
            <person name="Bianchini G."/>
            <person name="Nikeleit V."/>
            <person name="Kappler A."/>
            <person name="Bryce C."/>
            <person name="Sanchez-Baracaldo P."/>
        </authorList>
    </citation>
    <scope>NUCLEOTIDE SEQUENCE [LARGE SCALE GENOMIC DNA]</scope>
    <source>
        <strain evidence="3 4">UT/N1</strain>
    </source>
</reference>
<feature type="signal peptide" evidence="1">
    <location>
        <begin position="1"/>
        <end position="22"/>
    </location>
</feature>
<dbReference type="RefSeq" id="WP_125405940.1">
    <property type="nucleotide sequence ID" value="NZ_JBEHHI010000001.1"/>
</dbReference>
<feature type="chain" id="PRO_5045375530" description="Phosphodiester glycosidase domain-containing protein" evidence="1">
    <location>
        <begin position="23"/>
        <end position="247"/>
    </location>
</feature>
<dbReference type="Proteomes" id="UP001560019">
    <property type="component" value="Unassembled WGS sequence"/>
</dbReference>
<keyword evidence="4" id="KW-1185">Reference proteome</keyword>
<comment type="caution">
    <text evidence="3">The sequence shown here is derived from an EMBL/GenBank/DDBJ whole genome shotgun (WGS) entry which is preliminary data.</text>
</comment>
<gene>
    <name evidence="3" type="ORF">Ga0609869_001052</name>
</gene>
<name>A0ABV3XRK8_9RHOB</name>